<evidence type="ECO:0000259" key="4">
    <source>
        <dbReference type="PROSITE" id="PS50113"/>
    </source>
</evidence>
<dbReference type="Proteomes" id="UP000885779">
    <property type="component" value="Unassembled WGS sequence"/>
</dbReference>
<dbReference type="EMBL" id="DRQG01000106">
    <property type="protein sequence ID" value="HGY56294.1"/>
    <property type="molecule type" value="Genomic_DNA"/>
</dbReference>
<dbReference type="InterPro" id="IPR000700">
    <property type="entry name" value="PAS-assoc_C"/>
</dbReference>
<feature type="transmembrane region" description="Helical" evidence="2">
    <location>
        <begin position="729"/>
        <end position="749"/>
    </location>
</feature>
<proteinExistence type="predicted"/>
<dbReference type="AlphaFoldDB" id="A0A7V4U1U7"/>
<protein>
    <submittedName>
        <fullName evidence="5">PAS domain S-box protein</fullName>
    </submittedName>
</protein>
<keyword evidence="2" id="KW-1133">Transmembrane helix</keyword>
<dbReference type="SUPFAM" id="SSF55785">
    <property type="entry name" value="PYP-like sensor domain (PAS domain)"/>
    <property type="match status" value="1"/>
</dbReference>
<dbReference type="SMART" id="SM00091">
    <property type="entry name" value="PAS"/>
    <property type="match status" value="1"/>
</dbReference>
<dbReference type="InterPro" id="IPR000014">
    <property type="entry name" value="PAS"/>
</dbReference>
<reference evidence="5" key="1">
    <citation type="journal article" date="2020" name="mSystems">
        <title>Genome- and Community-Level Interaction Insights into Carbon Utilization and Element Cycling Functions of Hydrothermarchaeota in Hydrothermal Sediment.</title>
        <authorList>
            <person name="Zhou Z."/>
            <person name="Liu Y."/>
            <person name="Xu W."/>
            <person name="Pan J."/>
            <person name="Luo Z.H."/>
            <person name="Li M."/>
        </authorList>
    </citation>
    <scope>NUCLEOTIDE SEQUENCE [LARGE SCALE GENOMIC DNA]</scope>
    <source>
        <strain evidence="5">HyVt-577</strain>
    </source>
</reference>
<dbReference type="NCBIfam" id="TIGR00229">
    <property type="entry name" value="sensory_box"/>
    <property type="match status" value="1"/>
</dbReference>
<dbReference type="PROSITE" id="PS50112">
    <property type="entry name" value="PAS"/>
    <property type="match status" value="1"/>
</dbReference>
<dbReference type="PROSITE" id="PS50113">
    <property type="entry name" value="PAC"/>
    <property type="match status" value="1"/>
</dbReference>
<name>A0A7V4U1U7_CALAY</name>
<dbReference type="Gene3D" id="3.30.450.20">
    <property type="entry name" value="PAS domain"/>
    <property type="match status" value="1"/>
</dbReference>
<evidence type="ECO:0000313" key="5">
    <source>
        <dbReference type="EMBL" id="HGY56294.1"/>
    </source>
</evidence>
<feature type="domain" description="PAS" evidence="3">
    <location>
        <begin position="777"/>
        <end position="847"/>
    </location>
</feature>
<dbReference type="InterPro" id="IPR013767">
    <property type="entry name" value="PAS_fold"/>
</dbReference>
<dbReference type="Pfam" id="PF07494">
    <property type="entry name" value="Reg_prop"/>
    <property type="match status" value="5"/>
</dbReference>
<dbReference type="SUPFAM" id="SSF63829">
    <property type="entry name" value="Calcium-dependent phosphotriesterase"/>
    <property type="match status" value="3"/>
</dbReference>
<dbReference type="InterPro" id="IPR011110">
    <property type="entry name" value="Reg_prop"/>
</dbReference>
<dbReference type="PANTHER" id="PTHR43547">
    <property type="entry name" value="TWO-COMPONENT HISTIDINE KINASE"/>
    <property type="match status" value="1"/>
</dbReference>
<keyword evidence="2" id="KW-0472">Membrane</keyword>
<dbReference type="CDD" id="cd00130">
    <property type="entry name" value="PAS"/>
    <property type="match status" value="1"/>
</dbReference>
<evidence type="ECO:0000256" key="1">
    <source>
        <dbReference type="ARBA" id="ARBA00022553"/>
    </source>
</evidence>
<dbReference type="GO" id="GO:0006355">
    <property type="term" value="P:regulation of DNA-templated transcription"/>
    <property type="evidence" value="ECO:0007669"/>
    <property type="project" value="InterPro"/>
</dbReference>
<dbReference type="InterPro" id="IPR013783">
    <property type="entry name" value="Ig-like_fold"/>
</dbReference>
<dbReference type="Gene3D" id="2.60.40.10">
    <property type="entry name" value="Immunoglobulins"/>
    <property type="match status" value="1"/>
</dbReference>
<evidence type="ECO:0000259" key="3">
    <source>
        <dbReference type="PROSITE" id="PS50112"/>
    </source>
</evidence>
<comment type="caution">
    <text evidence="5">The sequence shown here is derived from an EMBL/GenBank/DDBJ whole genome shotgun (WGS) entry which is preliminary data.</text>
</comment>
<sequence>MIKKVLTIALLLAIPVLLFSQQYNFKIYNQLEDFNLNQVLALYQDKTGFLWVGSAVGLFRYDSENWLRYDLNEGLPSNEISAIAEDDSSHLWVGTSYGLVRLNLNNVIHPLVDSTLYFHGEEIVYVRFLANRLWVSISDKGLFVGKTGHFETVPIPELKNASVFSMEEDALGNIYATLDNGHIVILDEQGKKKHIIKPPDEKEAFSCVLTGREEEPILASTNGLYRFNPINRQLRPFETGTDQVKNLYIFSLLKDKEGTIWAATDSGIVRIRQKDKEVERINKLNGLPDEMIYSLLIDREQNIWIGTYTAGLVKLAFRNILTYNEDIGLESNVVNSIIETEIGTKLVGTDAGIFKIKELHLQRDPRFRKLDKDVIWVLYKDRQGNIWAGGEYFLSKWDKKKKKLKFYTPTKELFVIFDIMQDRQGKYWFATSSGLFLYRKRKFILQDEFAEHKIKQVLTIEELRDGEILLGTDNGLVRYDGKKFTFIQKEDGLPDRLVHTIHEDKNGRLWLGCDKGLIEVKDDGFWLYGKDDGLHGTIIAQILEDGQGALWLCGDQGLQRFENGKITFLLTRHDGLVGEEFTTQNSSLIDSKGVFWLGGFGGLTVYNPKNTNNSPIAPKIYLKKAAYQRDSSNTFSFIDKKKAIIPFSNNNIIFDFNGIYFRDENELSFLYKLEGVDNGWQRIDRLGEVRYNNLWPGDYHFKVKAMLKHNKVTSEEIEKVFVIEKPFYLTYWFIAALVGLLLFLGLLVIRIRTKRIRRLNKRLEAKIAQRTKELAVTKAFLENIIEHVGSAIIAVDNKNKISTWNKHASRVFGYAKEKMIGNSISVLDDAEDAYAFSELLEEVKKSGEILQLEMQKKNEKGQTLDLVVNATPLYDENDQLFSVSFAMEDFSERNRLIDTVINREKALAGITALNRLLATLSHYFNNSIMAINGMAQLANLDEKYYEKFLRTTETQVTRIQAVLKSLSGLVQQLNLKTRDYVGESNRLFDIEKEIDSFLKTLQK</sequence>
<gene>
    <name evidence="5" type="ORF">ENK44_11355</name>
</gene>
<feature type="domain" description="PAC" evidence="4">
    <location>
        <begin position="850"/>
        <end position="902"/>
    </location>
</feature>
<dbReference type="Pfam" id="PF07495">
    <property type="entry name" value="Y_Y_Y"/>
    <property type="match status" value="1"/>
</dbReference>
<dbReference type="InterPro" id="IPR015943">
    <property type="entry name" value="WD40/YVTN_repeat-like_dom_sf"/>
</dbReference>
<organism evidence="5">
    <name type="scientific">Caldithrix abyssi</name>
    <dbReference type="NCBI Taxonomy" id="187145"/>
    <lineage>
        <taxon>Bacteria</taxon>
        <taxon>Pseudomonadati</taxon>
        <taxon>Calditrichota</taxon>
        <taxon>Calditrichia</taxon>
        <taxon>Calditrichales</taxon>
        <taxon>Calditrichaceae</taxon>
        <taxon>Caldithrix</taxon>
    </lineage>
</organism>
<evidence type="ECO:0000256" key="2">
    <source>
        <dbReference type="SAM" id="Phobius"/>
    </source>
</evidence>
<accession>A0A7V4U1U7</accession>
<dbReference type="PANTHER" id="PTHR43547:SF2">
    <property type="entry name" value="HYBRID SIGNAL TRANSDUCTION HISTIDINE KINASE C"/>
    <property type="match status" value="1"/>
</dbReference>
<dbReference type="Pfam" id="PF00989">
    <property type="entry name" value="PAS"/>
    <property type="match status" value="1"/>
</dbReference>
<dbReference type="Gene3D" id="2.130.10.10">
    <property type="entry name" value="YVTN repeat-like/Quinoprotein amine dehydrogenase"/>
    <property type="match status" value="3"/>
</dbReference>
<dbReference type="InterPro" id="IPR035965">
    <property type="entry name" value="PAS-like_dom_sf"/>
</dbReference>
<dbReference type="GO" id="GO:0000155">
    <property type="term" value="F:phosphorelay sensor kinase activity"/>
    <property type="evidence" value="ECO:0007669"/>
    <property type="project" value="TreeGrafter"/>
</dbReference>
<keyword evidence="1" id="KW-0597">Phosphoprotein</keyword>
<dbReference type="InterPro" id="IPR011123">
    <property type="entry name" value="Y_Y_Y"/>
</dbReference>
<keyword evidence="2" id="KW-0812">Transmembrane</keyword>